<dbReference type="RefSeq" id="WP_153719130.1">
    <property type="nucleotide sequence ID" value="NZ_WJPP01000002.1"/>
</dbReference>
<accession>A0A6N7QNJ8</accession>
<protein>
    <submittedName>
        <fullName evidence="1">TIGR02444 family protein</fullName>
    </submittedName>
</protein>
<dbReference type="EMBL" id="WJPP01000002">
    <property type="protein sequence ID" value="MRH78095.1"/>
    <property type="molecule type" value="Genomic_DNA"/>
</dbReference>
<dbReference type="NCBIfam" id="TIGR02444">
    <property type="entry name" value="TIGR02444 family protein"/>
    <property type="match status" value="1"/>
</dbReference>
<dbReference type="Pfam" id="PF09523">
    <property type="entry name" value="DUF2390"/>
    <property type="match status" value="1"/>
</dbReference>
<dbReference type="Proteomes" id="UP000433788">
    <property type="component" value="Unassembled WGS sequence"/>
</dbReference>
<evidence type="ECO:0000313" key="1">
    <source>
        <dbReference type="EMBL" id="MRH78095.1"/>
    </source>
</evidence>
<dbReference type="AlphaFoldDB" id="A0A6N7QNJ8"/>
<organism evidence="1 2">
    <name type="scientific">Spiribacter salilacus</name>
    <dbReference type="NCBI Taxonomy" id="2664894"/>
    <lineage>
        <taxon>Bacteria</taxon>
        <taxon>Pseudomonadati</taxon>
        <taxon>Pseudomonadota</taxon>
        <taxon>Gammaproteobacteria</taxon>
        <taxon>Chromatiales</taxon>
        <taxon>Ectothiorhodospiraceae</taxon>
        <taxon>Spiribacter</taxon>
    </lineage>
</organism>
<reference evidence="1 2" key="1">
    <citation type="submission" date="2019-11" db="EMBL/GenBank/DDBJ databases">
        <authorList>
            <person name="Zhang X.Y."/>
        </authorList>
    </citation>
    <scope>NUCLEOTIDE SEQUENCE [LARGE SCALE GENOMIC DNA]</scope>
    <source>
        <strain evidence="1 2">C176</strain>
    </source>
</reference>
<comment type="caution">
    <text evidence="1">The sequence shown here is derived from an EMBL/GenBank/DDBJ whole genome shotgun (WGS) entry which is preliminary data.</text>
</comment>
<evidence type="ECO:0000313" key="2">
    <source>
        <dbReference type="Proteomes" id="UP000433788"/>
    </source>
</evidence>
<gene>
    <name evidence="1" type="ORF">GH984_05185</name>
</gene>
<keyword evidence="2" id="KW-1185">Reference proteome</keyword>
<proteinExistence type="predicted"/>
<sequence>MTDQNMAWALMLKLYDAEGIQPVCLQLQDEFDVGVSALLTVMIIGYLGQPPLTLPVIQQALKRATHWQQTVIEPLRNVRRGLREVTPADQSEAAEALRKSLLSQEIAAEKIQQALICHDAPATKPLTLSRPECMANAHANALMYLSYIGQANNKKAAEPLLQRLVEALGTL</sequence>
<name>A0A6N7QNJ8_9GAMM</name>
<dbReference type="InterPro" id="IPR012659">
    <property type="entry name" value="CHP02444"/>
</dbReference>